<comment type="caution">
    <text evidence="1">The sequence shown here is derived from an EMBL/GenBank/DDBJ whole genome shotgun (WGS) entry which is preliminary data.</text>
</comment>
<evidence type="ECO:0000313" key="2">
    <source>
        <dbReference type="Proteomes" id="UP000601435"/>
    </source>
</evidence>
<protein>
    <submittedName>
        <fullName evidence="1">Uncharacterized protein</fullName>
    </submittedName>
</protein>
<accession>A0A813CS67</accession>
<name>A0A813CS67_9DINO</name>
<dbReference type="EMBL" id="CAJNJA010103440">
    <property type="protein sequence ID" value="CAE7945300.1"/>
    <property type="molecule type" value="Genomic_DNA"/>
</dbReference>
<dbReference type="OrthoDB" id="409604at2759"/>
<gene>
    <name evidence="1" type="ORF">SNEC2469_LOCUS35552</name>
</gene>
<dbReference type="Proteomes" id="UP000601435">
    <property type="component" value="Unassembled WGS sequence"/>
</dbReference>
<proteinExistence type="predicted"/>
<evidence type="ECO:0000313" key="1">
    <source>
        <dbReference type="EMBL" id="CAE7945300.1"/>
    </source>
</evidence>
<dbReference type="AlphaFoldDB" id="A0A813CS67"/>
<sequence length="661" mass="73666">MLVSRKLFSYWTCHAITVRDSSDCKQLRDTTPTEAANAYTRSAAQESQTKAPLVSDNFGSSMEAGVSRDLAERMRLGFYNDYMNQLIKAGPVETNKLVYVLEQILEQIKVAGVPGGGELPQELEDTVQVIRDVCEGLHVLCQAGSPYKPDSLLQILNHKGTQDIMMSGLKMAIQGGWTKACNDILRTATNLKTWLLSASAIETKVAEVKAAGSDFDFACMVYIMGRLETSKKDLRPGTTARAEELLLDMAQKATAAILGSEIKVGQIGYEDRDIKTVQKAWTFLPQNAEARKLQQWHAQAGQALAMQEFLDACKVDSFEDAALFELIKSFPKCKAALLELQHDDDSMQILRGCISPLFKWLSLNAFGCGVSRTTAELQEAVDFVHQMVVSTQHPAKDWLLKNVLVADANVKVRHSQDAYTKLGTTLEERVERDRRRNMLQEYMRAVQAYKKAAKDVEQCRASNSFQDGEDIDDERLRTLNFDEKAPLDVSEFIDALKLVCHNFKEEIKEMASALQALTGDLCNPDMPGYWRAGLSSDCTLADLKQASVDYLKNFKGGKCLEDHKEYQKALKEISEFQTTFGAMAGDFEIMEELRVDKEAFETKLVQARVTVSEGIIILAVQSPRSVAQKLLSDEAPAIAGGLVPENMIHPILVQEKNRMLE</sequence>
<keyword evidence="2" id="KW-1185">Reference proteome</keyword>
<reference evidence="1" key="1">
    <citation type="submission" date="2021-02" db="EMBL/GenBank/DDBJ databases">
        <authorList>
            <person name="Dougan E. K."/>
            <person name="Rhodes N."/>
            <person name="Thang M."/>
            <person name="Chan C."/>
        </authorList>
    </citation>
    <scope>NUCLEOTIDE SEQUENCE</scope>
</reference>
<organism evidence="1 2">
    <name type="scientific">Symbiodinium necroappetens</name>
    <dbReference type="NCBI Taxonomy" id="1628268"/>
    <lineage>
        <taxon>Eukaryota</taxon>
        <taxon>Sar</taxon>
        <taxon>Alveolata</taxon>
        <taxon>Dinophyceae</taxon>
        <taxon>Suessiales</taxon>
        <taxon>Symbiodiniaceae</taxon>
        <taxon>Symbiodinium</taxon>
    </lineage>
</organism>